<name>A0A9N8D9K8_9STRA</name>
<feature type="transmembrane region" description="Helical" evidence="8">
    <location>
        <begin position="839"/>
        <end position="859"/>
    </location>
</feature>
<feature type="domain" description="EXS" evidence="9">
    <location>
        <begin position="625"/>
        <end position="829"/>
    </location>
</feature>
<feature type="region of interest" description="Disordered" evidence="7">
    <location>
        <begin position="220"/>
        <end position="257"/>
    </location>
</feature>
<feature type="compositionally biased region" description="Basic and acidic residues" evidence="7">
    <location>
        <begin position="274"/>
        <end position="291"/>
    </location>
</feature>
<gene>
    <name evidence="11" type="ORF">SEMRO_25_G016740.1</name>
</gene>
<accession>A0A9N8D9K8</accession>
<proteinExistence type="inferred from homology"/>
<dbReference type="OrthoDB" id="9970435at2759"/>
<dbReference type="PROSITE" id="PS51382">
    <property type="entry name" value="SPX"/>
    <property type="match status" value="1"/>
</dbReference>
<feature type="region of interest" description="Disordered" evidence="7">
    <location>
        <begin position="107"/>
        <end position="141"/>
    </location>
</feature>
<feature type="region of interest" description="Disordered" evidence="7">
    <location>
        <begin position="271"/>
        <end position="297"/>
    </location>
</feature>
<feature type="transmembrane region" description="Helical" evidence="8">
    <location>
        <begin position="456"/>
        <end position="480"/>
    </location>
</feature>
<feature type="transmembrane region" description="Helical" evidence="8">
    <location>
        <begin position="744"/>
        <end position="764"/>
    </location>
</feature>
<dbReference type="PROSITE" id="PS51380">
    <property type="entry name" value="EXS"/>
    <property type="match status" value="1"/>
</dbReference>
<evidence type="ECO:0000256" key="4">
    <source>
        <dbReference type="ARBA" id="ARBA00022989"/>
    </source>
</evidence>
<comment type="subcellular location">
    <subcellularLocation>
        <location evidence="1">Membrane</location>
        <topology evidence="1">Multi-pass membrane protein</topology>
    </subcellularLocation>
</comment>
<feature type="transmembrane region" description="Helical" evidence="8">
    <location>
        <begin position="627"/>
        <end position="646"/>
    </location>
</feature>
<keyword evidence="4 8" id="KW-1133">Transmembrane helix</keyword>
<evidence type="ECO:0000259" key="10">
    <source>
        <dbReference type="PROSITE" id="PS51382"/>
    </source>
</evidence>
<comment type="caution">
    <text evidence="11">The sequence shown here is derived from an EMBL/GenBank/DDBJ whole genome shotgun (WGS) entry which is preliminary data.</text>
</comment>
<keyword evidence="5 8" id="KW-0472">Membrane</keyword>
<keyword evidence="11" id="KW-0675">Receptor</keyword>
<evidence type="ECO:0000256" key="5">
    <source>
        <dbReference type="ARBA" id="ARBA00023136"/>
    </source>
</evidence>
<keyword evidence="3 8" id="KW-0812">Transmembrane</keyword>
<evidence type="ECO:0000256" key="8">
    <source>
        <dbReference type="SAM" id="Phobius"/>
    </source>
</evidence>
<dbReference type="PANTHER" id="PTHR10783:SF103">
    <property type="entry name" value="SOLUTE CARRIER FAMILY 53 MEMBER 1"/>
    <property type="match status" value="1"/>
</dbReference>
<dbReference type="InterPro" id="IPR004331">
    <property type="entry name" value="SPX_dom"/>
</dbReference>
<feature type="compositionally biased region" description="Basic and acidic residues" evidence="7">
    <location>
        <begin position="112"/>
        <end position="121"/>
    </location>
</feature>
<sequence>MVEFGLKLQDNRVSEWSNHYINYDLLKALLKKGKQASKRYQEQAEKKPELAKEIKANFDKGVHTFITKTPPMSSEKLSGLVKESISGNSLDINNNNNSKVDEKTKLLAQSTPDKHQKRVDSEGNMSYGSRGSLSSDRSPRNSVHGVLSLAVSSVSKYFEKQYETQLRDALAEIGATEQEFDTQVMQEVAKVNGFYDSKVEELEKRLALLTENVVTSLRDQYEGDKHKDGEDEDQHGLVDDTLSPLPPSSRKQRHSKLPSLDWRDLVARIKRTGSRPEEPVPKKEKPQKVLDVDELDDDPDSLVRDKKLVKKIAEADSIQRALVDQYRTAKLLHNFAIMNYTGFVKIIKKHDKSLPHAKGRFKELTKATAICNEGKAVEQMAERLELRYANWFCDGNHREAYAQLLPKRGDGLETDWSQLRLGYRMGMCAVLGLWVCWDCIWGFVASGHSTIGGRTAFPVFRACGGLLLLQWFWGCSVFVWTRHRVNYIYLFDFDPRIVSSPIAIFNEAVDNTLIFLWCMLLYYKAGAHDIPAVVPSGAFPLILVLYTVYNLVFPLRTRGPMWKSIWALVSAPSTSPSFYHGYVGDIFTSMVKVFQDIAWTICFLFSGDWLISEDLHASTKHEWAHSFWYKNVLMPLLCLLPLLFRFNQCLRKFHDTGKRWPHLANASKYALSQTVTLFGAFHPLYLMHKSPEHRSINMFQIFWMAVFVASSLYSFTWDVFMDWGLGVPKYQFLGPRLMYPRRIYYYYVIALDLVLRFMWVLTLLPPQSGARFEVPAYLTALVMMLELFRRTIWGFLRLENEHRSNTADFRRVSFVPLHFNTGHNHKYNKQEKQHRGASVLAEVAVVAAVVFAVCVYSVVAAQHATRSLDNAVDL</sequence>
<organism evidence="11 12">
    <name type="scientific">Seminavis robusta</name>
    <dbReference type="NCBI Taxonomy" id="568900"/>
    <lineage>
        <taxon>Eukaryota</taxon>
        <taxon>Sar</taxon>
        <taxon>Stramenopiles</taxon>
        <taxon>Ochrophyta</taxon>
        <taxon>Bacillariophyta</taxon>
        <taxon>Bacillariophyceae</taxon>
        <taxon>Bacillariophycidae</taxon>
        <taxon>Naviculales</taxon>
        <taxon>Naviculaceae</taxon>
        <taxon>Seminavis</taxon>
    </lineage>
</organism>
<evidence type="ECO:0000313" key="12">
    <source>
        <dbReference type="Proteomes" id="UP001153069"/>
    </source>
</evidence>
<dbReference type="GO" id="GO:0005886">
    <property type="term" value="C:plasma membrane"/>
    <property type="evidence" value="ECO:0007669"/>
    <property type="project" value="TreeGrafter"/>
</dbReference>
<dbReference type="Proteomes" id="UP001153069">
    <property type="component" value="Unassembled WGS sequence"/>
</dbReference>
<dbReference type="PANTHER" id="PTHR10783">
    <property type="entry name" value="XENOTROPIC AND POLYTROPIC RETROVIRUS RECEPTOR 1-RELATED"/>
    <property type="match status" value="1"/>
</dbReference>
<evidence type="ECO:0000259" key="9">
    <source>
        <dbReference type="PROSITE" id="PS51380"/>
    </source>
</evidence>
<dbReference type="InterPro" id="IPR004342">
    <property type="entry name" value="EXS_C"/>
</dbReference>
<feature type="domain" description="SPX" evidence="10">
    <location>
        <begin position="2"/>
        <end position="364"/>
    </location>
</feature>
<dbReference type="Pfam" id="PF03105">
    <property type="entry name" value="SPX"/>
    <property type="match status" value="1"/>
</dbReference>
<dbReference type="GO" id="GO:0016036">
    <property type="term" value="P:cellular response to phosphate starvation"/>
    <property type="evidence" value="ECO:0007669"/>
    <property type="project" value="TreeGrafter"/>
</dbReference>
<feature type="coiled-coil region" evidence="6">
    <location>
        <begin position="159"/>
        <end position="219"/>
    </location>
</feature>
<evidence type="ECO:0000256" key="1">
    <source>
        <dbReference type="ARBA" id="ARBA00004141"/>
    </source>
</evidence>
<dbReference type="EMBL" id="CAICTM010000025">
    <property type="protein sequence ID" value="CAB9497730.1"/>
    <property type="molecule type" value="Genomic_DNA"/>
</dbReference>
<keyword evidence="12" id="KW-1185">Reference proteome</keyword>
<evidence type="ECO:0000256" key="7">
    <source>
        <dbReference type="SAM" id="MobiDB-lite"/>
    </source>
</evidence>
<feature type="transmembrane region" description="Helical" evidence="8">
    <location>
        <begin position="421"/>
        <end position="444"/>
    </location>
</feature>
<feature type="transmembrane region" description="Helical" evidence="8">
    <location>
        <begin position="530"/>
        <end position="552"/>
    </location>
</feature>
<evidence type="ECO:0000256" key="2">
    <source>
        <dbReference type="ARBA" id="ARBA00009665"/>
    </source>
</evidence>
<dbReference type="Pfam" id="PF03124">
    <property type="entry name" value="EXS"/>
    <property type="match status" value="1"/>
</dbReference>
<protein>
    <submittedName>
        <fullName evidence="11">Xenotropic and polytropic retrovirus receptor 1</fullName>
    </submittedName>
</protein>
<feature type="transmembrane region" description="Helical" evidence="8">
    <location>
        <begin position="698"/>
        <end position="723"/>
    </location>
</feature>
<feature type="transmembrane region" description="Helical" evidence="8">
    <location>
        <begin position="666"/>
        <end position="686"/>
    </location>
</feature>
<feature type="compositionally biased region" description="Basic and acidic residues" evidence="7">
    <location>
        <begin position="220"/>
        <end position="238"/>
    </location>
</feature>
<evidence type="ECO:0000256" key="3">
    <source>
        <dbReference type="ARBA" id="ARBA00022692"/>
    </source>
</evidence>
<feature type="compositionally biased region" description="Polar residues" evidence="7">
    <location>
        <begin position="123"/>
        <end position="136"/>
    </location>
</feature>
<comment type="similarity">
    <text evidence="2">Belongs to the SYG1 (TC 2.A.94) family.</text>
</comment>
<evidence type="ECO:0000256" key="6">
    <source>
        <dbReference type="SAM" id="Coils"/>
    </source>
</evidence>
<dbReference type="GO" id="GO:0000822">
    <property type="term" value="F:inositol hexakisphosphate binding"/>
    <property type="evidence" value="ECO:0007669"/>
    <property type="project" value="TreeGrafter"/>
</dbReference>
<dbReference type="AlphaFoldDB" id="A0A9N8D9K8"/>
<dbReference type="GO" id="GO:0005794">
    <property type="term" value="C:Golgi apparatus"/>
    <property type="evidence" value="ECO:0007669"/>
    <property type="project" value="TreeGrafter"/>
</dbReference>
<evidence type="ECO:0000313" key="11">
    <source>
        <dbReference type="EMBL" id="CAB9497730.1"/>
    </source>
</evidence>
<keyword evidence="6" id="KW-0175">Coiled coil</keyword>
<dbReference type="GO" id="GO:0006817">
    <property type="term" value="P:phosphate ion transport"/>
    <property type="evidence" value="ECO:0007669"/>
    <property type="project" value="TreeGrafter"/>
</dbReference>
<reference evidence="11" key="1">
    <citation type="submission" date="2020-06" db="EMBL/GenBank/DDBJ databases">
        <authorList>
            <consortium name="Plant Systems Biology data submission"/>
        </authorList>
    </citation>
    <scope>NUCLEOTIDE SEQUENCE</scope>
    <source>
        <strain evidence="11">D6</strain>
    </source>
</reference>